<feature type="transmembrane region" description="Helical" evidence="1">
    <location>
        <begin position="176"/>
        <end position="199"/>
    </location>
</feature>
<dbReference type="SMART" id="SM00052">
    <property type="entry name" value="EAL"/>
    <property type="match status" value="1"/>
</dbReference>
<dbReference type="PANTHER" id="PTHR33121">
    <property type="entry name" value="CYCLIC DI-GMP PHOSPHODIESTERASE PDEF"/>
    <property type="match status" value="1"/>
</dbReference>
<dbReference type="Pfam" id="PF00563">
    <property type="entry name" value="EAL"/>
    <property type="match status" value="1"/>
</dbReference>
<feature type="transmembrane region" description="Helical" evidence="1">
    <location>
        <begin position="152"/>
        <end position="169"/>
    </location>
</feature>
<evidence type="ECO:0000256" key="1">
    <source>
        <dbReference type="SAM" id="Phobius"/>
    </source>
</evidence>
<proteinExistence type="predicted"/>
<feature type="transmembrane region" description="Helical" evidence="1">
    <location>
        <begin position="116"/>
        <end position="140"/>
    </location>
</feature>
<evidence type="ECO:0000259" key="2">
    <source>
        <dbReference type="PROSITE" id="PS50883"/>
    </source>
</evidence>
<dbReference type="PROSITE" id="PS50883">
    <property type="entry name" value="EAL"/>
    <property type="match status" value="1"/>
</dbReference>
<dbReference type="Proteomes" id="UP000183461">
    <property type="component" value="Unassembled WGS sequence"/>
</dbReference>
<evidence type="ECO:0000313" key="3">
    <source>
        <dbReference type="EMBL" id="SFW49860.1"/>
    </source>
</evidence>
<dbReference type="EMBL" id="FPIP01000010">
    <property type="protein sequence ID" value="SFW49860.1"/>
    <property type="molecule type" value="Genomic_DNA"/>
</dbReference>
<keyword evidence="1" id="KW-0812">Transmembrane</keyword>
<dbReference type="InterPro" id="IPR035919">
    <property type="entry name" value="EAL_sf"/>
</dbReference>
<accession>A0A1K1PQS6</accession>
<sequence length="639" mass="74296">MFTASDLNLGLYSPVGDITVMALCIIMGVFIKQAYIGSEKKRFRIIMLILVFILISAMANVGVQMMLKADTVRPLPIYIMRLTHHVLMISVIYLYIQYLREPLWVTPGTKKQYQIISLITVIIAVTTDIMATILKVGFYVGKNGEYRSTFDVFEIVYTLLMITVVYILIKYKSRLLARVFWGVMGSIIIANALLCIQMINRQVSYTTLSFFLPVVGIIFMFHSNPFNIDTGAVSSSFFTKEIEGNIEKGNEMLIMCCSMTDFERSLSMSPELKSEFYKFFRLNVKKGVLYSFPNERYVLTIVKKKQIDYEKLVEKMLSDFLESHSKFKIDYKIVIMETSKSILDVNDYYHLIEYSEMKMQQNTICRVTDEDIKEYYDKNYILSQLVDIAAKKDLSDPRVLVYCQPVYNISTGKYDTAEALMRLKLEKTGMVFPDQFIPLAEQFNLIHNLSMIILNKTCYTVRGFIEEGYYVKRVSVNFSAIDIRYDTFCDEVKNIIDQNGLEYDKIAVEITESRSEADFNLMKQRVIQLQDLGIKFYLDDFGTGYSNFERIMEIPFDIIKFDRSMLMESHRSSSSQYMVKTFANMFNDLRYAVLFEGVENDSDEDRCIMMKAQYLQGYKYSKPIPIEELRKFLSLTVNQ</sequence>
<dbReference type="InterPro" id="IPR001633">
    <property type="entry name" value="EAL_dom"/>
</dbReference>
<feature type="transmembrane region" description="Helical" evidence="1">
    <location>
        <begin position="12"/>
        <end position="31"/>
    </location>
</feature>
<organism evidence="3 4">
    <name type="scientific">Ruminococcus flavefaciens</name>
    <dbReference type="NCBI Taxonomy" id="1265"/>
    <lineage>
        <taxon>Bacteria</taxon>
        <taxon>Bacillati</taxon>
        <taxon>Bacillota</taxon>
        <taxon>Clostridia</taxon>
        <taxon>Eubacteriales</taxon>
        <taxon>Oscillospiraceae</taxon>
        <taxon>Ruminococcus</taxon>
    </lineage>
</organism>
<dbReference type="CDD" id="cd01948">
    <property type="entry name" value="EAL"/>
    <property type="match status" value="1"/>
</dbReference>
<protein>
    <submittedName>
        <fullName evidence="3">EAL domain, c-di-GMP-specific phosphodiesterase class I (Or its enzymatically inactive variant)</fullName>
    </submittedName>
</protein>
<dbReference type="AlphaFoldDB" id="A0A1K1PQS6"/>
<evidence type="ECO:0000313" key="4">
    <source>
        <dbReference type="Proteomes" id="UP000183461"/>
    </source>
</evidence>
<dbReference type="Gene3D" id="3.20.20.450">
    <property type="entry name" value="EAL domain"/>
    <property type="match status" value="1"/>
</dbReference>
<feature type="transmembrane region" description="Helical" evidence="1">
    <location>
        <begin position="43"/>
        <end position="63"/>
    </location>
</feature>
<keyword evidence="1" id="KW-1133">Transmembrane helix</keyword>
<dbReference type="InterPro" id="IPR050706">
    <property type="entry name" value="Cyclic-di-GMP_PDE-like"/>
</dbReference>
<dbReference type="GO" id="GO:0071111">
    <property type="term" value="F:cyclic-guanylate-specific phosphodiesterase activity"/>
    <property type="evidence" value="ECO:0007669"/>
    <property type="project" value="InterPro"/>
</dbReference>
<name>A0A1K1PQS6_RUMFL</name>
<feature type="domain" description="EAL" evidence="2">
    <location>
        <begin position="383"/>
        <end position="637"/>
    </location>
</feature>
<feature type="transmembrane region" description="Helical" evidence="1">
    <location>
        <begin position="75"/>
        <end position="96"/>
    </location>
</feature>
<reference evidence="3 4" key="1">
    <citation type="submission" date="2016-11" db="EMBL/GenBank/DDBJ databases">
        <authorList>
            <person name="Jaros S."/>
            <person name="Januszkiewicz K."/>
            <person name="Wedrychowicz H."/>
        </authorList>
    </citation>
    <scope>NUCLEOTIDE SEQUENCE [LARGE SCALE GENOMIC DNA]</scope>
    <source>
        <strain evidence="3 4">YL228</strain>
    </source>
</reference>
<dbReference type="SUPFAM" id="SSF141868">
    <property type="entry name" value="EAL domain-like"/>
    <property type="match status" value="1"/>
</dbReference>
<gene>
    <name evidence="3" type="ORF">SAMN02910280_0044</name>
</gene>
<keyword evidence="1" id="KW-0472">Membrane</keyword>
<dbReference type="PANTHER" id="PTHR33121:SF70">
    <property type="entry name" value="SIGNALING PROTEIN YKOW"/>
    <property type="match status" value="1"/>
</dbReference>
<dbReference type="RefSeq" id="WP_072301117.1">
    <property type="nucleotide sequence ID" value="NZ_FPIP01000010.1"/>
</dbReference>